<organism evidence="1 2">
    <name type="scientific">Cervus elaphus hippelaphus</name>
    <name type="common">European red deer</name>
    <dbReference type="NCBI Taxonomy" id="46360"/>
    <lineage>
        <taxon>Eukaryota</taxon>
        <taxon>Metazoa</taxon>
        <taxon>Chordata</taxon>
        <taxon>Craniata</taxon>
        <taxon>Vertebrata</taxon>
        <taxon>Euteleostomi</taxon>
        <taxon>Mammalia</taxon>
        <taxon>Eutheria</taxon>
        <taxon>Laurasiatheria</taxon>
        <taxon>Artiodactyla</taxon>
        <taxon>Ruminantia</taxon>
        <taxon>Pecora</taxon>
        <taxon>Cervidae</taxon>
        <taxon>Cervinae</taxon>
        <taxon>Cervus</taxon>
    </lineage>
</organism>
<reference evidence="1 2" key="1">
    <citation type="journal article" date="2018" name="Mol. Genet. Genomics">
        <title>The red deer Cervus elaphus genome CerEla1.0: sequencing, annotating, genes, and chromosomes.</title>
        <authorList>
            <person name="Bana N.A."/>
            <person name="Nyiri A."/>
            <person name="Nagy J."/>
            <person name="Frank K."/>
            <person name="Nagy T."/>
            <person name="Steger V."/>
            <person name="Schiller M."/>
            <person name="Lakatos P."/>
            <person name="Sugar L."/>
            <person name="Horn P."/>
            <person name="Barta E."/>
            <person name="Orosz L."/>
        </authorList>
    </citation>
    <scope>NUCLEOTIDE SEQUENCE [LARGE SCALE GENOMIC DNA]</scope>
    <source>
        <strain evidence="1">Hungarian</strain>
    </source>
</reference>
<evidence type="ECO:0000313" key="2">
    <source>
        <dbReference type="Proteomes" id="UP000242450"/>
    </source>
</evidence>
<keyword evidence="2" id="KW-1185">Reference proteome</keyword>
<feature type="non-terminal residue" evidence="1">
    <location>
        <position position="1"/>
    </location>
</feature>
<feature type="non-terminal residue" evidence="1">
    <location>
        <position position="106"/>
    </location>
</feature>
<name>A0A212DAR9_CEREH</name>
<gene>
    <name evidence="1" type="ORF">Celaphus_00000794</name>
</gene>
<dbReference type="EMBL" id="MKHE01000005">
    <property type="protein sequence ID" value="OWK15296.1"/>
    <property type="molecule type" value="Genomic_DNA"/>
</dbReference>
<proteinExistence type="predicted"/>
<sequence>VIFAITSHITTANIFERQVLDKETHIDPKEGFTQNLMLHFNRFHFSCNAGAKNFKQHGSTGIAIFMGDFPSLEPRQVRALLQHVATIPPRNGHPCYYVRVGFNFLN</sequence>
<dbReference type="AlphaFoldDB" id="A0A212DAR9"/>
<comment type="caution">
    <text evidence="1">The sequence shown here is derived from an EMBL/GenBank/DDBJ whole genome shotgun (WGS) entry which is preliminary data.</text>
</comment>
<protein>
    <submittedName>
        <fullName evidence="1">Uncharacterized protein</fullName>
    </submittedName>
</protein>
<accession>A0A212DAR9</accession>
<evidence type="ECO:0000313" key="1">
    <source>
        <dbReference type="EMBL" id="OWK15296.1"/>
    </source>
</evidence>
<dbReference type="Proteomes" id="UP000242450">
    <property type="component" value="Chromosome 5"/>
</dbReference>